<dbReference type="AlphaFoldDB" id="A0AAV4URV9"/>
<gene>
    <name evidence="2" type="ORF">CEXT_176181</name>
</gene>
<organism evidence="2 3">
    <name type="scientific">Caerostris extrusa</name>
    <name type="common">Bark spider</name>
    <name type="synonym">Caerostris bankana</name>
    <dbReference type="NCBI Taxonomy" id="172846"/>
    <lineage>
        <taxon>Eukaryota</taxon>
        <taxon>Metazoa</taxon>
        <taxon>Ecdysozoa</taxon>
        <taxon>Arthropoda</taxon>
        <taxon>Chelicerata</taxon>
        <taxon>Arachnida</taxon>
        <taxon>Araneae</taxon>
        <taxon>Araneomorphae</taxon>
        <taxon>Entelegynae</taxon>
        <taxon>Araneoidea</taxon>
        <taxon>Araneidae</taxon>
        <taxon>Caerostris</taxon>
    </lineage>
</organism>
<keyword evidence="1" id="KW-0472">Membrane</keyword>
<name>A0AAV4URV9_CAEEX</name>
<dbReference type="EMBL" id="BPLR01013351">
    <property type="protein sequence ID" value="GIY60621.1"/>
    <property type="molecule type" value="Genomic_DNA"/>
</dbReference>
<comment type="caution">
    <text evidence="2">The sequence shown here is derived from an EMBL/GenBank/DDBJ whole genome shotgun (WGS) entry which is preliminary data.</text>
</comment>
<protein>
    <submittedName>
        <fullName evidence="2">Uncharacterized protein</fullName>
    </submittedName>
</protein>
<feature type="transmembrane region" description="Helical" evidence="1">
    <location>
        <begin position="30"/>
        <end position="51"/>
    </location>
</feature>
<reference evidence="2 3" key="1">
    <citation type="submission" date="2021-06" db="EMBL/GenBank/DDBJ databases">
        <title>Caerostris extrusa draft genome.</title>
        <authorList>
            <person name="Kono N."/>
            <person name="Arakawa K."/>
        </authorList>
    </citation>
    <scope>NUCLEOTIDE SEQUENCE [LARGE SCALE GENOMIC DNA]</scope>
</reference>
<keyword evidence="1" id="KW-1133">Transmembrane helix</keyword>
<keyword evidence="3" id="KW-1185">Reference proteome</keyword>
<accession>A0AAV4URV9</accession>
<evidence type="ECO:0000256" key="1">
    <source>
        <dbReference type="SAM" id="Phobius"/>
    </source>
</evidence>
<sequence>MELSILCGPGLNSGRFRDPWRKEGRFSFEFQIPFFIGSAAALLCGGFRTNITRRISRRNSRKLSHRPKRLRFRENLISCLNPKRFLFPLPS</sequence>
<evidence type="ECO:0000313" key="2">
    <source>
        <dbReference type="EMBL" id="GIY60621.1"/>
    </source>
</evidence>
<proteinExistence type="predicted"/>
<evidence type="ECO:0000313" key="3">
    <source>
        <dbReference type="Proteomes" id="UP001054945"/>
    </source>
</evidence>
<dbReference type="Proteomes" id="UP001054945">
    <property type="component" value="Unassembled WGS sequence"/>
</dbReference>
<keyword evidence="1" id="KW-0812">Transmembrane</keyword>